<dbReference type="Proteomes" id="UP000789920">
    <property type="component" value="Unassembled WGS sequence"/>
</dbReference>
<evidence type="ECO:0000313" key="2">
    <source>
        <dbReference type="Proteomes" id="UP000789920"/>
    </source>
</evidence>
<sequence length="442" mass="50453">LRPLCVFLMKAVTSPEEKSHEIIQTVKKLHKTLEAIPEASRVLDFDLIQYIFFPLSKLYNNAVLQQSDGFIEGFLNCIEVLLTSSWNNYMMPGQFRQLLILLVSIVGRSFHPGSKKATEDDQIVEKNKTLSSNSSSLSEETKLAGVKCIFALLHLNVKNTDENENDRFNMSTHCELLLTELRGVQLRIVIGRCVYVLLEIITTERLLQLRIIALKTLERLITRIKEPGIVASFLPGVLSTLSKTLVKDQKENHLLLTKTVEVLTCAIYFVMNDVVSEPFISRTTALSELKDVLVNKGSANQLSVAKTSPVSASSSEVQNGYVERTKSWHKATKSQIKILIGHIFTIRNHPSWQIRLAFVNLSYKLLFECTKSLDNCGHILIETFVFYLNDDYEQVSIPCKQHMESLRMHPDFRENMNTILRSRKLPLCVQIFYKSLIKYIQI</sequence>
<dbReference type="EMBL" id="CAJVQC010027161">
    <property type="protein sequence ID" value="CAG8735581.1"/>
    <property type="molecule type" value="Genomic_DNA"/>
</dbReference>
<gene>
    <name evidence="1" type="ORF">RPERSI_LOCUS12618</name>
</gene>
<comment type="caution">
    <text evidence="1">The sequence shown here is derived from an EMBL/GenBank/DDBJ whole genome shotgun (WGS) entry which is preliminary data.</text>
</comment>
<accession>A0ACA9Q4Q0</accession>
<proteinExistence type="predicted"/>
<evidence type="ECO:0000313" key="1">
    <source>
        <dbReference type="EMBL" id="CAG8735581.1"/>
    </source>
</evidence>
<reference evidence="1" key="1">
    <citation type="submission" date="2021-06" db="EMBL/GenBank/DDBJ databases">
        <authorList>
            <person name="Kallberg Y."/>
            <person name="Tangrot J."/>
            <person name="Rosling A."/>
        </authorList>
    </citation>
    <scope>NUCLEOTIDE SEQUENCE</scope>
    <source>
        <strain evidence="1">MA461A</strain>
    </source>
</reference>
<feature type="non-terminal residue" evidence="1">
    <location>
        <position position="1"/>
    </location>
</feature>
<protein>
    <submittedName>
        <fullName evidence="1">30588_t:CDS:1</fullName>
    </submittedName>
</protein>
<organism evidence="1 2">
    <name type="scientific">Racocetra persica</name>
    <dbReference type="NCBI Taxonomy" id="160502"/>
    <lineage>
        <taxon>Eukaryota</taxon>
        <taxon>Fungi</taxon>
        <taxon>Fungi incertae sedis</taxon>
        <taxon>Mucoromycota</taxon>
        <taxon>Glomeromycotina</taxon>
        <taxon>Glomeromycetes</taxon>
        <taxon>Diversisporales</taxon>
        <taxon>Gigasporaceae</taxon>
        <taxon>Racocetra</taxon>
    </lineage>
</organism>
<keyword evidence="2" id="KW-1185">Reference proteome</keyword>
<name>A0ACA9Q4Q0_9GLOM</name>